<accession>A0A8S5UKJ3</accession>
<evidence type="ECO:0000313" key="1">
    <source>
        <dbReference type="EMBL" id="DAF95013.1"/>
    </source>
</evidence>
<name>A0A8S5UKJ3_9CAUD</name>
<reference evidence="1" key="1">
    <citation type="journal article" date="2021" name="Proc. Natl. Acad. Sci. U.S.A.">
        <title>A Catalog of Tens of Thousands of Viruses from Human Metagenomes Reveals Hidden Associations with Chronic Diseases.</title>
        <authorList>
            <person name="Tisza M.J."/>
            <person name="Buck C.B."/>
        </authorList>
    </citation>
    <scope>NUCLEOTIDE SEQUENCE</scope>
    <source>
        <strain evidence="1">CtQf419</strain>
    </source>
</reference>
<sequence length="79" mass="8985">MAKFAICEVKQLLRISGEPLAVANEILKDENFILVKVSQDGTEIVFGYAGTPMRMKEWFEYVEQAKVKADVCEHITLHL</sequence>
<protein>
    <submittedName>
        <fullName evidence="1">Uncharacterized protein</fullName>
    </submittedName>
</protein>
<dbReference type="EMBL" id="BK016102">
    <property type="protein sequence ID" value="DAF95013.1"/>
    <property type="molecule type" value="Genomic_DNA"/>
</dbReference>
<organism evidence="1">
    <name type="scientific">Myoviridae sp. ctQf419</name>
    <dbReference type="NCBI Taxonomy" id="2825102"/>
    <lineage>
        <taxon>Viruses</taxon>
        <taxon>Duplodnaviria</taxon>
        <taxon>Heunggongvirae</taxon>
        <taxon>Uroviricota</taxon>
        <taxon>Caudoviricetes</taxon>
    </lineage>
</organism>
<proteinExistence type="predicted"/>